<accession>A0ABV6GBF1</accession>
<gene>
    <name evidence="1" type="ORF">ACFFIX_06005</name>
</gene>
<dbReference type="InterPro" id="IPR014825">
    <property type="entry name" value="DNA_alkylation"/>
</dbReference>
<dbReference type="CDD" id="cd07064">
    <property type="entry name" value="AlkD_like_1"/>
    <property type="match status" value="1"/>
</dbReference>
<proteinExistence type="predicted"/>
<dbReference type="EMBL" id="JBHLVO010000003">
    <property type="protein sequence ID" value="MFC0271001.1"/>
    <property type="molecule type" value="Genomic_DNA"/>
</dbReference>
<dbReference type="PANTHER" id="PTHR34070:SF1">
    <property type="entry name" value="DNA ALKYLATION REPAIR PROTEIN"/>
    <property type="match status" value="1"/>
</dbReference>
<dbReference type="InterPro" id="IPR016024">
    <property type="entry name" value="ARM-type_fold"/>
</dbReference>
<dbReference type="PANTHER" id="PTHR34070">
    <property type="entry name" value="ARMADILLO-TYPE FOLD"/>
    <property type="match status" value="1"/>
</dbReference>
<keyword evidence="2" id="KW-1185">Reference proteome</keyword>
<evidence type="ECO:0000313" key="2">
    <source>
        <dbReference type="Proteomes" id="UP001589854"/>
    </source>
</evidence>
<dbReference type="Gene3D" id="1.25.40.290">
    <property type="entry name" value="ARM repeat domains"/>
    <property type="match status" value="1"/>
</dbReference>
<reference evidence="1 2" key="1">
    <citation type="submission" date="2024-09" db="EMBL/GenBank/DDBJ databases">
        <authorList>
            <person name="Sun Q."/>
            <person name="Mori K."/>
        </authorList>
    </citation>
    <scope>NUCLEOTIDE SEQUENCE [LARGE SCALE GENOMIC DNA]</scope>
    <source>
        <strain evidence="1 2">CCM 7228</strain>
    </source>
</reference>
<name>A0ABV6GBF1_9BACI</name>
<dbReference type="SUPFAM" id="SSF48371">
    <property type="entry name" value="ARM repeat"/>
    <property type="match status" value="1"/>
</dbReference>
<organism evidence="1 2">
    <name type="scientific">Metabacillus herbersteinensis</name>
    <dbReference type="NCBI Taxonomy" id="283816"/>
    <lineage>
        <taxon>Bacteria</taxon>
        <taxon>Bacillati</taxon>
        <taxon>Bacillota</taxon>
        <taxon>Bacilli</taxon>
        <taxon>Bacillales</taxon>
        <taxon>Bacillaceae</taxon>
        <taxon>Metabacillus</taxon>
    </lineage>
</organism>
<dbReference type="Proteomes" id="UP001589854">
    <property type="component" value="Unassembled WGS sequence"/>
</dbReference>
<dbReference type="Pfam" id="PF08713">
    <property type="entry name" value="DNA_alkylation"/>
    <property type="match status" value="1"/>
</dbReference>
<evidence type="ECO:0000313" key="1">
    <source>
        <dbReference type="EMBL" id="MFC0271001.1"/>
    </source>
</evidence>
<protein>
    <submittedName>
        <fullName evidence="1">DNA alkylation repair protein</fullName>
    </submittedName>
</protein>
<dbReference type="RefSeq" id="WP_378931594.1">
    <property type="nucleotide sequence ID" value="NZ_JBHLVO010000003.1"/>
</dbReference>
<sequence length="226" mass="26915">MNYAKDLRSFIAEHRNEENAFHMEKYMRNQYTFYGIKTPERRALVKAFVNEHGKPNERLKEVVDELWSFKERELKCVAIDFLVAQQKLLQAEDLRFVKKLIVTESWWDSVDPLASNVVGPLIKRHPDLIEEQLEGWIYSDNMWLNRTAILFQLRYKDKTNEDLLYRYIKLHTASKEFFIQKAIGWALREYSKTNRSSVINFIGNNQLAPLSKREGLKYILSHPEKE</sequence>
<dbReference type="Gene3D" id="1.20.1660.10">
    <property type="entry name" value="Hypothetical protein (EF3068)"/>
    <property type="match status" value="1"/>
</dbReference>
<comment type="caution">
    <text evidence="1">The sequence shown here is derived from an EMBL/GenBank/DDBJ whole genome shotgun (WGS) entry which is preliminary data.</text>
</comment>